<keyword evidence="2" id="KW-1185">Reference proteome</keyword>
<evidence type="ECO:0000313" key="1">
    <source>
        <dbReference type="EMBL" id="KAK9111991.1"/>
    </source>
</evidence>
<gene>
    <name evidence="1" type="ORF">Scep_019510</name>
</gene>
<evidence type="ECO:0000313" key="2">
    <source>
        <dbReference type="Proteomes" id="UP001419268"/>
    </source>
</evidence>
<dbReference type="EMBL" id="JBBNAG010000008">
    <property type="protein sequence ID" value="KAK9111991.1"/>
    <property type="molecule type" value="Genomic_DNA"/>
</dbReference>
<reference evidence="1 2" key="1">
    <citation type="submission" date="2024-01" db="EMBL/GenBank/DDBJ databases">
        <title>Genome assemblies of Stephania.</title>
        <authorList>
            <person name="Yang L."/>
        </authorList>
    </citation>
    <scope>NUCLEOTIDE SEQUENCE [LARGE SCALE GENOMIC DNA]</scope>
    <source>
        <strain evidence="1">JXDWG</strain>
        <tissue evidence="1">Leaf</tissue>
    </source>
</reference>
<accession>A0AAP0IBX1</accession>
<comment type="caution">
    <text evidence="1">The sequence shown here is derived from an EMBL/GenBank/DDBJ whole genome shotgun (WGS) entry which is preliminary data.</text>
</comment>
<organism evidence="1 2">
    <name type="scientific">Stephania cephalantha</name>
    <dbReference type="NCBI Taxonomy" id="152367"/>
    <lineage>
        <taxon>Eukaryota</taxon>
        <taxon>Viridiplantae</taxon>
        <taxon>Streptophyta</taxon>
        <taxon>Embryophyta</taxon>
        <taxon>Tracheophyta</taxon>
        <taxon>Spermatophyta</taxon>
        <taxon>Magnoliopsida</taxon>
        <taxon>Ranunculales</taxon>
        <taxon>Menispermaceae</taxon>
        <taxon>Menispermoideae</taxon>
        <taxon>Cissampelideae</taxon>
        <taxon>Stephania</taxon>
    </lineage>
</organism>
<dbReference type="AlphaFoldDB" id="A0AAP0IBX1"/>
<protein>
    <submittedName>
        <fullName evidence="1">Uncharacterized protein</fullName>
    </submittedName>
</protein>
<sequence length="124" mass="14040">MWESVNHGEKIESGKFWTSNFDWDGNLDKGKISEPKCNVLQGARAARIQHYKMVREQKRALTRSTSLSRVVADEVEVVIDIRDIELTTATSGSVGGMNENGFVIYIPNSYNLFSIEEVKFVKLL</sequence>
<proteinExistence type="predicted"/>
<name>A0AAP0IBX1_9MAGN</name>
<dbReference type="Proteomes" id="UP001419268">
    <property type="component" value="Unassembled WGS sequence"/>
</dbReference>